<proteinExistence type="predicted"/>
<dbReference type="PANTHER" id="PTHR33376:SF15">
    <property type="entry name" value="BLL6794 PROTEIN"/>
    <property type="match status" value="1"/>
</dbReference>
<organism evidence="2 3">
    <name type="scientific">Gordonia jinghuaiqii</name>
    <dbReference type="NCBI Taxonomy" id="2758710"/>
    <lineage>
        <taxon>Bacteria</taxon>
        <taxon>Bacillati</taxon>
        <taxon>Actinomycetota</taxon>
        <taxon>Actinomycetes</taxon>
        <taxon>Mycobacteriales</taxon>
        <taxon>Gordoniaceae</taxon>
        <taxon>Gordonia</taxon>
    </lineage>
</organism>
<dbReference type="InterPro" id="IPR038404">
    <property type="entry name" value="TRAP_DctP_sf"/>
</dbReference>
<gene>
    <name evidence="2" type="primary">dctP</name>
    <name evidence="2" type="ORF">H1R19_01505</name>
</gene>
<evidence type="ECO:0000313" key="3">
    <source>
        <dbReference type="Proteomes" id="UP000515663"/>
    </source>
</evidence>
<dbReference type="InterPro" id="IPR018389">
    <property type="entry name" value="DctP_fam"/>
</dbReference>
<dbReference type="Gene3D" id="3.40.190.170">
    <property type="entry name" value="Bacterial extracellular solute-binding protein, family 7"/>
    <property type="match status" value="1"/>
</dbReference>
<reference evidence="3" key="1">
    <citation type="submission" date="2020-07" db="EMBL/GenBank/DDBJ databases">
        <title>novel species isolated from the respiratory tract of Marmot.</title>
        <authorList>
            <person name="Zhang G."/>
        </authorList>
    </citation>
    <scope>NUCLEOTIDE SEQUENCE [LARGE SCALE GENOMIC DNA]</scope>
    <source>
        <strain evidence="3">686</strain>
    </source>
</reference>
<keyword evidence="1" id="KW-0732">Signal</keyword>
<dbReference type="GO" id="GO:0055085">
    <property type="term" value="P:transmembrane transport"/>
    <property type="evidence" value="ECO:0007669"/>
    <property type="project" value="InterPro"/>
</dbReference>
<dbReference type="EMBL" id="CP059491">
    <property type="protein sequence ID" value="QMT03683.1"/>
    <property type="molecule type" value="Genomic_DNA"/>
</dbReference>
<keyword evidence="3" id="KW-1185">Reference proteome</keyword>
<accession>A0A7D7LUD9</accession>
<dbReference type="KEGG" id="gji:H1R19_01505"/>
<sequence length="336" mass="35596">MLVATVAGCSARATGPSDVTLVFSDGFSSTHPVGRGGAQPFLQYLEDHGPGVGLDVEYFGAGQLGKQRDALHLLRSQAVDITPVFPSYHANSIPMSSVSELPGLIDDPCAGINALLPMVEEGGTLYESEFKDQGVLPLWGVLIPGYEVLTADRRVSTPDDMDGLMIRSPGGVGDRIISALGAAPVSLANTDLYEGVARKTVSGAMLSILSVPSYSLEEVLSYSTRGAKLSATTILYSISDALWHTLTRDQQDVLRAASMAAQAGACTEVLDANDAAVAKIREAGVKFTEVEGKLAQQWTDALAPVRDEWVDDLASVGLPATEVLDEFERRLAKESQ</sequence>
<name>A0A7D7LUD9_9ACTN</name>
<dbReference type="PANTHER" id="PTHR33376">
    <property type="match status" value="1"/>
</dbReference>
<protein>
    <submittedName>
        <fullName evidence="2">TRAP transporter substrate-binding protein DctP</fullName>
    </submittedName>
</protein>
<evidence type="ECO:0000256" key="1">
    <source>
        <dbReference type="ARBA" id="ARBA00022729"/>
    </source>
</evidence>
<dbReference type="NCBIfam" id="NF037995">
    <property type="entry name" value="TRAP_S1"/>
    <property type="match status" value="1"/>
</dbReference>
<dbReference type="Proteomes" id="UP000515663">
    <property type="component" value="Chromosome"/>
</dbReference>
<evidence type="ECO:0000313" key="2">
    <source>
        <dbReference type="EMBL" id="QMT03683.1"/>
    </source>
</evidence>
<dbReference type="AlphaFoldDB" id="A0A7D7LUD9"/>
<dbReference type="Pfam" id="PF03480">
    <property type="entry name" value="DctP"/>
    <property type="match status" value="1"/>
</dbReference>